<feature type="transmembrane region" description="Helical" evidence="1">
    <location>
        <begin position="176"/>
        <end position="200"/>
    </location>
</feature>
<feature type="transmembrane region" description="Helical" evidence="1">
    <location>
        <begin position="146"/>
        <end position="170"/>
    </location>
</feature>
<name>A0A510KIP2_9FUSO</name>
<feature type="transmembrane region" description="Helical" evidence="1">
    <location>
        <begin position="92"/>
        <end position="113"/>
    </location>
</feature>
<gene>
    <name evidence="2" type="ORF">JMUB3934_1099</name>
</gene>
<proteinExistence type="predicted"/>
<organism evidence="2 3">
    <name type="scientific">Leptotrichia wadei</name>
    <dbReference type="NCBI Taxonomy" id="157687"/>
    <lineage>
        <taxon>Bacteria</taxon>
        <taxon>Fusobacteriati</taxon>
        <taxon>Fusobacteriota</taxon>
        <taxon>Fusobacteriia</taxon>
        <taxon>Fusobacteriales</taxon>
        <taxon>Leptotrichiaceae</taxon>
        <taxon>Leptotrichia</taxon>
    </lineage>
</organism>
<evidence type="ECO:0008006" key="4">
    <source>
        <dbReference type="Google" id="ProtNLM"/>
    </source>
</evidence>
<evidence type="ECO:0000256" key="1">
    <source>
        <dbReference type="SAM" id="Phobius"/>
    </source>
</evidence>
<dbReference type="AlphaFoldDB" id="A0A510KIP2"/>
<feature type="transmembrane region" description="Helical" evidence="1">
    <location>
        <begin position="221"/>
        <end position="241"/>
    </location>
</feature>
<evidence type="ECO:0000313" key="2">
    <source>
        <dbReference type="EMBL" id="BBM49803.1"/>
    </source>
</evidence>
<keyword evidence="1" id="KW-0812">Transmembrane</keyword>
<dbReference type="RefSeq" id="WP_146964281.1">
    <property type="nucleotide sequence ID" value="NZ_AP019835.1"/>
</dbReference>
<accession>A0A510KIP2</accession>
<keyword evidence="1" id="KW-1133">Transmembrane helix</keyword>
<feature type="transmembrane region" description="Helical" evidence="1">
    <location>
        <begin position="37"/>
        <end position="57"/>
    </location>
</feature>
<protein>
    <recommendedName>
        <fullName evidence="4">Glycerophosphoryl diester phosphodiesterase membrane domain-containing protein</fullName>
    </recommendedName>
</protein>
<keyword evidence="1" id="KW-0472">Membrane</keyword>
<sequence>MDLYNLRNNMRSRYFSMWEYLNNGFEILKIFVKKHPLLVFSYFVFSTVMILFITFPFTEQAVKMYEFAKKVNNTKMQKNININEYASLLSSLFFMLLLYALISLILQFVAVIIRKKAGLEIETEEDAEKEKIKEENFKLGKITLKFIIMMAVYLIIGLALMMLIVVFSLVLDSSSALFIVSVIYFTLFFNVLYLQQIYYLRDVNLVEAFRYNLYLSKGKRLRILLPIIMIALITFFINYALNYFTGITIGKLQNLQILGIVTSVTGGIVKTFSTLYTIITENLIYFNVEYMDLKELK</sequence>
<dbReference type="Proteomes" id="UP000321501">
    <property type="component" value="Chromosome"/>
</dbReference>
<reference evidence="2 3" key="1">
    <citation type="submission" date="2019-07" db="EMBL/GenBank/DDBJ databases">
        <title>Complete Genome Sequence of Leptotrichia wadei Strain JMUB3934.</title>
        <authorList>
            <person name="Watanabe S."/>
            <person name="Cui L."/>
        </authorList>
    </citation>
    <scope>NUCLEOTIDE SEQUENCE [LARGE SCALE GENOMIC DNA]</scope>
    <source>
        <strain evidence="2 3">JMUB3934</strain>
    </source>
</reference>
<evidence type="ECO:0000313" key="3">
    <source>
        <dbReference type="Proteomes" id="UP000321501"/>
    </source>
</evidence>
<dbReference type="EMBL" id="AP019835">
    <property type="protein sequence ID" value="BBM49803.1"/>
    <property type="molecule type" value="Genomic_DNA"/>
</dbReference>